<reference evidence="3" key="2">
    <citation type="submission" date="2011-11" db="EMBL/GenBank/DDBJ databases">
        <authorList>
            <person name="Barker E."/>
        </authorList>
    </citation>
    <scope>NUCLEOTIDE SEQUENCE</scope>
    <source>
        <strain evidence="3">Birmingham 1</strain>
    </source>
</reference>
<dbReference type="InterPro" id="IPR003675">
    <property type="entry name" value="Rce1/LyrA-like_dom"/>
</dbReference>
<feature type="transmembrane region" description="Helical" evidence="1">
    <location>
        <begin position="310"/>
        <end position="330"/>
    </location>
</feature>
<evidence type="ECO:0000259" key="2">
    <source>
        <dbReference type="Pfam" id="PF02517"/>
    </source>
</evidence>
<protein>
    <recommendedName>
        <fullName evidence="2">CAAX prenyl protease 2/Lysostaphin resistance protein A-like domain-containing protein</fullName>
    </recommendedName>
</protein>
<dbReference type="KEGG" id="mhb:MHM_01530"/>
<dbReference type="InterPro" id="IPR052710">
    <property type="entry name" value="CAAX_protease"/>
</dbReference>
<dbReference type="GO" id="GO:0080120">
    <property type="term" value="P:CAAX-box protein maturation"/>
    <property type="evidence" value="ECO:0007669"/>
    <property type="project" value="UniProtKB-ARBA"/>
</dbReference>
<feature type="transmembrane region" description="Helical" evidence="1">
    <location>
        <begin position="284"/>
        <end position="303"/>
    </location>
</feature>
<dbReference type="EMBL" id="HE613254">
    <property type="protein sequence ID" value="CCE66671.1"/>
    <property type="molecule type" value="Genomic_DNA"/>
</dbReference>
<feature type="transmembrane region" description="Helical" evidence="1">
    <location>
        <begin position="108"/>
        <end position="130"/>
    </location>
</feature>
<dbReference type="Pfam" id="PF02517">
    <property type="entry name" value="Rce1-like"/>
    <property type="match status" value="1"/>
</dbReference>
<feature type="transmembrane region" description="Helical" evidence="1">
    <location>
        <begin position="183"/>
        <end position="203"/>
    </location>
</feature>
<evidence type="ECO:0000313" key="3">
    <source>
        <dbReference type="EMBL" id="CCE66671.1"/>
    </source>
</evidence>
<dbReference type="PANTHER" id="PTHR36435:SF1">
    <property type="entry name" value="CAAX AMINO TERMINAL PROTEASE FAMILY PROTEIN"/>
    <property type="match status" value="1"/>
</dbReference>
<feature type="domain" description="CAAX prenyl protease 2/Lysostaphin resistance protein A-like" evidence="2">
    <location>
        <begin position="284"/>
        <end position="373"/>
    </location>
</feature>
<organism evidence="3">
    <name type="scientific">Candidatus Mycoplasma haematominutum 'Birmingham 1'</name>
    <dbReference type="NCBI Taxonomy" id="1116213"/>
    <lineage>
        <taxon>Bacteria</taxon>
        <taxon>Bacillati</taxon>
        <taxon>Mycoplasmatota</taxon>
        <taxon>Mollicutes</taxon>
        <taxon>Mycoplasmataceae</taxon>
        <taxon>Mycoplasma</taxon>
    </lineage>
</organism>
<dbReference type="HOGENOM" id="CLU_061125_0_0_14"/>
<reference evidence="3" key="1">
    <citation type="submission" date="2011-11" db="EMBL/GenBank/DDBJ databases">
        <title>Complete genome sequence of Candidatus Mycoplasma haemominutum.</title>
        <authorList>
            <person name="Barker E.N."/>
            <person name="Darby A.C."/>
            <person name="Helps C.R."/>
            <person name="Peters I.R."/>
            <person name="Hughes M.A."/>
            <person name="Radford A.D."/>
            <person name="Novacco M."/>
            <person name="Boretti F."/>
            <person name="Hofmann-Lehmann R."/>
            <person name="Tasker S."/>
        </authorList>
    </citation>
    <scope>NUCLEOTIDE SEQUENCE</scope>
    <source>
        <strain evidence="3">Birmingham 1</strain>
    </source>
</reference>
<proteinExistence type="predicted"/>
<keyword evidence="1" id="KW-0472">Membrane</keyword>
<feature type="transmembrane region" description="Helical" evidence="1">
    <location>
        <begin position="151"/>
        <end position="171"/>
    </location>
</feature>
<dbReference type="PATRIC" id="fig|1116213.3.peg.164"/>
<dbReference type="AlphaFoldDB" id="G8C2X3"/>
<dbReference type="PANTHER" id="PTHR36435">
    <property type="entry name" value="SLR1288 PROTEIN"/>
    <property type="match status" value="1"/>
</dbReference>
<dbReference type="GO" id="GO:0004175">
    <property type="term" value="F:endopeptidase activity"/>
    <property type="evidence" value="ECO:0007669"/>
    <property type="project" value="UniProtKB-ARBA"/>
</dbReference>
<keyword evidence="1" id="KW-0812">Transmembrane</keyword>
<name>G8C2X3_9MOLU</name>
<gene>
    <name evidence="3" type="ORF">MHM_01530</name>
</gene>
<feature type="transmembrane region" description="Helical" evidence="1">
    <location>
        <begin position="43"/>
        <end position="67"/>
    </location>
</feature>
<feature type="transmembrane region" description="Helical" evidence="1">
    <location>
        <begin position="361"/>
        <end position="380"/>
    </location>
</feature>
<keyword evidence="1" id="KW-1133">Transmembrane helix</keyword>
<evidence type="ECO:0000256" key="1">
    <source>
        <dbReference type="SAM" id="Phobius"/>
    </source>
</evidence>
<feature type="transmembrane region" description="Helical" evidence="1">
    <location>
        <begin position="336"/>
        <end position="354"/>
    </location>
</feature>
<accession>G8C2X3</accession>
<sequence>MISFFYSLFYSNNCGDFEHYRVEPKHPKPFNGPRTPPLTLKELHVFFLLPFGFEFFILICSTVAFFVEPKQEAATKASVLSAVSVFWNSLAAQQQTDPVSKRWYMGKYFYTLNILYLCFIGAYFAFYFKFFKWDPAPFEYKKDNRDFLADYFLWFFCSIIYPLFEVFLLLTQQKIDQKNPSELYHFFLLLTQLSYFGVIFLYIKQSWSTLSSHFWILFRNSNGIVDKKRIQFYFTKIFYFLAADVVSSSMFLRLIEYLVPSHPAKGENQTTVETKLKSTDPGRWFISVTSTLVFAPVIEELVYRRSLLRAASFHPSVIAASAFIFGMIHMRVERETIFRLLPYAVGGAIFAWSYRKFRNIWFTIFIHFFHNFISLIFMLANW</sequence>